<organism evidence="1 2">
    <name type="scientific">Daphnia magna</name>
    <dbReference type="NCBI Taxonomy" id="35525"/>
    <lineage>
        <taxon>Eukaryota</taxon>
        <taxon>Metazoa</taxon>
        <taxon>Ecdysozoa</taxon>
        <taxon>Arthropoda</taxon>
        <taxon>Crustacea</taxon>
        <taxon>Branchiopoda</taxon>
        <taxon>Diplostraca</taxon>
        <taxon>Cladocera</taxon>
        <taxon>Anomopoda</taxon>
        <taxon>Daphniidae</taxon>
        <taxon>Daphnia</taxon>
    </lineage>
</organism>
<name>A0A162NQC4_9CRUS</name>
<proteinExistence type="predicted"/>
<dbReference type="AlphaFoldDB" id="A0A162NQC4"/>
<dbReference type="Proteomes" id="UP000076858">
    <property type="component" value="Unassembled WGS sequence"/>
</dbReference>
<comment type="caution">
    <text evidence="1">The sequence shown here is derived from an EMBL/GenBank/DDBJ whole genome shotgun (WGS) entry which is preliminary data.</text>
</comment>
<gene>
    <name evidence="1" type="ORF">APZ42_015718</name>
</gene>
<evidence type="ECO:0000313" key="2">
    <source>
        <dbReference type="Proteomes" id="UP000076858"/>
    </source>
</evidence>
<reference evidence="1 2" key="1">
    <citation type="submission" date="2016-03" db="EMBL/GenBank/DDBJ databases">
        <title>EvidentialGene: Evidence-directed Construction of Genes on Genomes.</title>
        <authorList>
            <person name="Gilbert D.G."/>
            <person name="Choi J.-H."/>
            <person name="Mockaitis K."/>
            <person name="Colbourne J."/>
            <person name="Pfrender M."/>
        </authorList>
    </citation>
    <scope>NUCLEOTIDE SEQUENCE [LARGE SCALE GENOMIC DNA]</scope>
    <source>
        <strain evidence="1 2">Xinb3</strain>
        <tissue evidence="1">Complete organism</tissue>
    </source>
</reference>
<protein>
    <submittedName>
        <fullName evidence="1">Uncharacterized protein</fullName>
    </submittedName>
</protein>
<keyword evidence="2" id="KW-1185">Reference proteome</keyword>
<evidence type="ECO:0000313" key="1">
    <source>
        <dbReference type="EMBL" id="KZS18181.1"/>
    </source>
</evidence>
<accession>A0A162NQC4</accession>
<sequence length="48" mass="5469">MMFRAIRGMVGGNNKVDALSATFAMDKIVRTQLVYYLSEYNVPLKIEN</sequence>
<dbReference type="EMBL" id="LRGB01000560">
    <property type="protein sequence ID" value="KZS18181.1"/>
    <property type="molecule type" value="Genomic_DNA"/>
</dbReference>